<dbReference type="RefSeq" id="XP_022403663.1">
    <property type="nucleotide sequence ID" value="XM_022545814.1"/>
</dbReference>
<reference evidence="3" key="1">
    <citation type="journal article" date="2017" name="Genome Biol.">
        <title>Comparative genomics reveals high biological diversity and specific adaptations in the industrially and medically important fungal genus Aspergillus.</title>
        <authorList>
            <person name="de Vries R.P."/>
            <person name="Riley R."/>
            <person name="Wiebenga A."/>
            <person name="Aguilar-Osorio G."/>
            <person name="Amillis S."/>
            <person name="Uchima C.A."/>
            <person name="Anderluh G."/>
            <person name="Asadollahi M."/>
            <person name="Askin M."/>
            <person name="Barry K."/>
            <person name="Battaglia E."/>
            <person name="Bayram O."/>
            <person name="Benocci T."/>
            <person name="Braus-Stromeyer S.A."/>
            <person name="Caldana C."/>
            <person name="Canovas D."/>
            <person name="Cerqueira G.C."/>
            <person name="Chen F."/>
            <person name="Chen W."/>
            <person name="Choi C."/>
            <person name="Clum A."/>
            <person name="Dos Santos R.A."/>
            <person name="Damasio A.R."/>
            <person name="Diallinas G."/>
            <person name="Emri T."/>
            <person name="Fekete E."/>
            <person name="Flipphi M."/>
            <person name="Freyberg S."/>
            <person name="Gallo A."/>
            <person name="Gournas C."/>
            <person name="Habgood R."/>
            <person name="Hainaut M."/>
            <person name="Harispe M.L."/>
            <person name="Henrissat B."/>
            <person name="Hilden K.S."/>
            <person name="Hope R."/>
            <person name="Hossain A."/>
            <person name="Karabika E."/>
            <person name="Karaffa L."/>
            <person name="Karanyi Z."/>
            <person name="Krasevec N."/>
            <person name="Kuo A."/>
            <person name="Kusch H."/>
            <person name="LaButti K."/>
            <person name="Lagendijk E.L."/>
            <person name="Lapidus A."/>
            <person name="Levasseur A."/>
            <person name="Lindquist E."/>
            <person name="Lipzen A."/>
            <person name="Logrieco A.F."/>
            <person name="MacCabe A."/>
            <person name="Maekelae M.R."/>
            <person name="Malavazi I."/>
            <person name="Melin P."/>
            <person name="Meyer V."/>
            <person name="Mielnichuk N."/>
            <person name="Miskei M."/>
            <person name="Molnar A.P."/>
            <person name="Mule G."/>
            <person name="Ngan C.Y."/>
            <person name="Orejas M."/>
            <person name="Orosz E."/>
            <person name="Ouedraogo J.P."/>
            <person name="Overkamp K.M."/>
            <person name="Park H.-S."/>
            <person name="Perrone G."/>
            <person name="Piumi F."/>
            <person name="Punt P.J."/>
            <person name="Ram A.F."/>
            <person name="Ramon A."/>
            <person name="Rauscher S."/>
            <person name="Record E."/>
            <person name="Riano-Pachon D.M."/>
            <person name="Robert V."/>
            <person name="Roehrig J."/>
            <person name="Ruller R."/>
            <person name="Salamov A."/>
            <person name="Salih N.S."/>
            <person name="Samson R.A."/>
            <person name="Sandor E."/>
            <person name="Sanguinetti M."/>
            <person name="Schuetze T."/>
            <person name="Sepcic K."/>
            <person name="Shelest E."/>
            <person name="Sherlock G."/>
            <person name="Sophianopoulou V."/>
            <person name="Squina F.M."/>
            <person name="Sun H."/>
            <person name="Susca A."/>
            <person name="Todd R.B."/>
            <person name="Tsang A."/>
            <person name="Unkles S.E."/>
            <person name="van de Wiele N."/>
            <person name="van Rossen-Uffink D."/>
            <person name="Oliveira J.V."/>
            <person name="Vesth T.C."/>
            <person name="Visser J."/>
            <person name="Yu J.-H."/>
            <person name="Zhou M."/>
            <person name="Andersen M.R."/>
            <person name="Archer D.B."/>
            <person name="Baker S.E."/>
            <person name="Benoit I."/>
            <person name="Brakhage A.A."/>
            <person name="Braus G.H."/>
            <person name="Fischer R."/>
            <person name="Frisvad J.C."/>
            <person name="Goldman G.H."/>
            <person name="Houbraken J."/>
            <person name="Oakley B."/>
            <person name="Pocsi I."/>
            <person name="Scazzocchio C."/>
            <person name="Seiboth B."/>
            <person name="vanKuyk P.A."/>
            <person name="Wortman J."/>
            <person name="Dyer P.S."/>
            <person name="Grigoriev I.V."/>
        </authorList>
    </citation>
    <scope>NUCLEOTIDE SEQUENCE [LARGE SCALE GENOMIC DNA]</scope>
    <source>
        <strain evidence="3">CBS 516.65</strain>
    </source>
</reference>
<sequence>MNDTLPDNITLPTTPKSKQQPRSSACLRNTTKWSGSRTSQSNTATMFCFPKQKAWNS</sequence>
<dbReference type="AlphaFoldDB" id="A0A1L9VSV6"/>
<evidence type="ECO:0000313" key="2">
    <source>
        <dbReference type="EMBL" id="OJJ86974.1"/>
    </source>
</evidence>
<dbReference type="GeneID" id="34462075"/>
<keyword evidence="3" id="KW-1185">Reference proteome</keyword>
<evidence type="ECO:0000313" key="3">
    <source>
        <dbReference type="Proteomes" id="UP000184300"/>
    </source>
</evidence>
<gene>
    <name evidence="2" type="ORF">ASPGLDRAFT_43449</name>
</gene>
<dbReference type="Proteomes" id="UP000184300">
    <property type="component" value="Unassembled WGS sequence"/>
</dbReference>
<feature type="compositionally biased region" description="Polar residues" evidence="1">
    <location>
        <begin position="1"/>
        <end position="45"/>
    </location>
</feature>
<name>A0A1L9VSV6_ASPGL</name>
<proteinExistence type="predicted"/>
<dbReference type="VEuPathDB" id="FungiDB:ASPGLDRAFT_43449"/>
<feature type="region of interest" description="Disordered" evidence="1">
    <location>
        <begin position="1"/>
        <end position="57"/>
    </location>
</feature>
<protein>
    <submittedName>
        <fullName evidence="2">Uncharacterized protein</fullName>
    </submittedName>
</protein>
<evidence type="ECO:0000256" key="1">
    <source>
        <dbReference type="SAM" id="MobiDB-lite"/>
    </source>
</evidence>
<accession>A0A1L9VSV6</accession>
<organism evidence="2 3">
    <name type="scientific">Aspergillus glaucus CBS 516.65</name>
    <dbReference type="NCBI Taxonomy" id="1160497"/>
    <lineage>
        <taxon>Eukaryota</taxon>
        <taxon>Fungi</taxon>
        <taxon>Dikarya</taxon>
        <taxon>Ascomycota</taxon>
        <taxon>Pezizomycotina</taxon>
        <taxon>Eurotiomycetes</taxon>
        <taxon>Eurotiomycetidae</taxon>
        <taxon>Eurotiales</taxon>
        <taxon>Aspergillaceae</taxon>
        <taxon>Aspergillus</taxon>
        <taxon>Aspergillus subgen. Aspergillus</taxon>
    </lineage>
</organism>
<dbReference type="EMBL" id="KV878891">
    <property type="protein sequence ID" value="OJJ86974.1"/>
    <property type="molecule type" value="Genomic_DNA"/>
</dbReference>